<organism evidence="1 2">
    <name type="scientific">Nitrospira defluvii</name>
    <dbReference type="NCBI Taxonomy" id="330214"/>
    <lineage>
        <taxon>Bacteria</taxon>
        <taxon>Pseudomonadati</taxon>
        <taxon>Nitrospirota</taxon>
        <taxon>Nitrospiria</taxon>
        <taxon>Nitrospirales</taxon>
        <taxon>Nitrospiraceae</taxon>
        <taxon>Nitrospira</taxon>
    </lineage>
</organism>
<dbReference type="Pfam" id="PF01527">
    <property type="entry name" value="HTH_Tnp_1"/>
    <property type="match status" value="1"/>
</dbReference>
<gene>
    <name evidence="1" type="ORF">NIDE2713</name>
</gene>
<evidence type="ECO:0000313" key="2">
    <source>
        <dbReference type="Proteomes" id="UP000001660"/>
    </source>
</evidence>
<accession>D8PGN2</accession>
<evidence type="ECO:0000313" key="1">
    <source>
        <dbReference type="EMBL" id="CBK42419.1"/>
    </source>
</evidence>
<dbReference type="KEGG" id="nde:NIDE2713"/>
<dbReference type="eggNOG" id="COG2963">
    <property type="taxonomic scope" value="Bacteria"/>
</dbReference>
<dbReference type="SUPFAM" id="SSF46689">
    <property type="entry name" value="Homeodomain-like"/>
    <property type="match status" value="1"/>
</dbReference>
<dbReference type="GO" id="GO:0004803">
    <property type="term" value="F:transposase activity"/>
    <property type="evidence" value="ECO:0007669"/>
    <property type="project" value="InterPro"/>
</dbReference>
<dbReference type="PANTHER" id="PTHR33609:SF1">
    <property type="entry name" value="TRANSPOSASE"/>
    <property type="match status" value="1"/>
</dbReference>
<dbReference type="Proteomes" id="UP000001660">
    <property type="component" value="Chromosome"/>
</dbReference>
<dbReference type="STRING" id="330214.NIDE2713"/>
<dbReference type="HOGENOM" id="CLU_027402_34_1_0"/>
<proteinExistence type="predicted"/>
<dbReference type="OrthoDB" id="9774685at2"/>
<dbReference type="EMBL" id="FP929003">
    <property type="protein sequence ID" value="CBK42419.1"/>
    <property type="molecule type" value="Genomic_DNA"/>
</dbReference>
<protein>
    <submittedName>
        <fullName evidence="1">Transposase, IS3/IS911 family</fullName>
    </submittedName>
</protein>
<dbReference type="InterPro" id="IPR002514">
    <property type="entry name" value="Transposase_8"/>
</dbReference>
<dbReference type="InterPro" id="IPR052546">
    <property type="entry name" value="Transposase_8_domain"/>
</dbReference>
<reference evidence="1 2" key="1">
    <citation type="journal article" date="2010" name="Proc. Natl. Acad. Sci. U.S.A.">
        <title>A Nitrospira metagenome illuminates the physiology and evolution of globally important nitrite-oxidizing bacteria.</title>
        <authorList>
            <person name="Lucker S."/>
            <person name="Wagner M."/>
            <person name="Maixner F."/>
            <person name="Pelletier E."/>
            <person name="Koch H."/>
            <person name="Vacherie B."/>
            <person name="Rattei T."/>
            <person name="Sinninghe Damste J."/>
            <person name="Spieck E."/>
            <person name="Le Paslier D."/>
            <person name="Daims H."/>
        </authorList>
    </citation>
    <scope>NUCLEOTIDE SEQUENCE [LARGE SCALE GENOMIC DNA]</scope>
</reference>
<dbReference type="GO" id="GO:0003677">
    <property type="term" value="F:DNA binding"/>
    <property type="evidence" value="ECO:0007669"/>
    <property type="project" value="InterPro"/>
</dbReference>
<dbReference type="PANTHER" id="PTHR33609">
    <property type="entry name" value="LOW CALCIUM RESPONSE LOCUS PROTEIN S"/>
    <property type="match status" value="1"/>
</dbReference>
<sequence>MRVKPRKRSNFTNDERQRILAAGTNSTVRMVCKEYGISLSTFYRWRASVDAHKSEEGVRLNHLESENRRLKRQVAELWLDYTSLRNALINGKGREC</sequence>
<name>D8PGN2_9BACT</name>
<dbReference type="InterPro" id="IPR009057">
    <property type="entry name" value="Homeodomain-like_sf"/>
</dbReference>
<dbReference type="Gene3D" id="1.10.10.10">
    <property type="entry name" value="Winged helix-like DNA-binding domain superfamily/Winged helix DNA-binding domain"/>
    <property type="match status" value="1"/>
</dbReference>
<dbReference type="AlphaFoldDB" id="D8PGN2"/>
<dbReference type="GO" id="GO:0006313">
    <property type="term" value="P:DNA transposition"/>
    <property type="evidence" value="ECO:0007669"/>
    <property type="project" value="InterPro"/>
</dbReference>
<dbReference type="InterPro" id="IPR036388">
    <property type="entry name" value="WH-like_DNA-bd_sf"/>
</dbReference>
<keyword evidence="2" id="KW-1185">Reference proteome</keyword>